<dbReference type="EnsemblMetazoa" id="GPAI028015-RA">
    <property type="protein sequence ID" value="GPAI028015-PA"/>
    <property type="gene ID" value="GPAI028015"/>
</dbReference>
<proteinExistence type="predicted"/>
<organism evidence="1 2">
    <name type="scientific">Glossina pallidipes</name>
    <name type="common">Tsetse fly</name>
    <dbReference type="NCBI Taxonomy" id="7398"/>
    <lineage>
        <taxon>Eukaryota</taxon>
        <taxon>Metazoa</taxon>
        <taxon>Ecdysozoa</taxon>
        <taxon>Arthropoda</taxon>
        <taxon>Hexapoda</taxon>
        <taxon>Insecta</taxon>
        <taxon>Pterygota</taxon>
        <taxon>Neoptera</taxon>
        <taxon>Endopterygota</taxon>
        <taxon>Diptera</taxon>
        <taxon>Brachycera</taxon>
        <taxon>Muscomorpha</taxon>
        <taxon>Hippoboscoidea</taxon>
        <taxon>Glossinidae</taxon>
        <taxon>Glossina</taxon>
    </lineage>
</organism>
<reference evidence="2" key="1">
    <citation type="submission" date="2014-03" db="EMBL/GenBank/DDBJ databases">
        <authorList>
            <person name="Aksoy S."/>
            <person name="Warren W."/>
            <person name="Wilson R.K."/>
        </authorList>
    </citation>
    <scope>NUCLEOTIDE SEQUENCE [LARGE SCALE GENOMIC DNA]</scope>
    <source>
        <strain evidence="2">IAEA</strain>
    </source>
</reference>
<accession>A0A1A9ZXB8</accession>
<keyword evidence="2" id="KW-1185">Reference proteome</keyword>
<protein>
    <submittedName>
        <fullName evidence="1">Uncharacterized protein</fullName>
    </submittedName>
</protein>
<dbReference type="VEuPathDB" id="VectorBase:GPAI028015"/>
<sequence>MTTAVEINDHIHCAINSPTYLKAFYTHQQNFLTSSVHAWVKNHSNLNGNSSIRYFNFNKRLFITPSLMFVCANSSIEASAKSLFNKGYLILRKDWCSRSNGFSGNSQADCSDDIGINFSSY</sequence>
<evidence type="ECO:0000313" key="2">
    <source>
        <dbReference type="Proteomes" id="UP000092445"/>
    </source>
</evidence>
<dbReference type="Proteomes" id="UP000092445">
    <property type="component" value="Unassembled WGS sequence"/>
</dbReference>
<reference evidence="1" key="2">
    <citation type="submission" date="2020-05" db="UniProtKB">
        <authorList>
            <consortium name="EnsemblMetazoa"/>
        </authorList>
    </citation>
    <scope>IDENTIFICATION</scope>
    <source>
        <strain evidence="1">IAEA</strain>
    </source>
</reference>
<dbReference type="AlphaFoldDB" id="A0A1A9ZXB8"/>
<name>A0A1A9ZXB8_GLOPL</name>
<evidence type="ECO:0000313" key="1">
    <source>
        <dbReference type="EnsemblMetazoa" id="GPAI028015-PA"/>
    </source>
</evidence>